<dbReference type="Proteomes" id="UP000235786">
    <property type="component" value="Unassembled WGS sequence"/>
</dbReference>
<reference evidence="3 4" key="1">
    <citation type="submission" date="2016-04" db="EMBL/GenBank/DDBJ databases">
        <title>A degradative enzymes factory behind the ericoid mycorrhizal symbiosis.</title>
        <authorList>
            <consortium name="DOE Joint Genome Institute"/>
            <person name="Martino E."/>
            <person name="Morin E."/>
            <person name="Grelet G."/>
            <person name="Kuo A."/>
            <person name="Kohler A."/>
            <person name="Daghino S."/>
            <person name="Barry K."/>
            <person name="Choi C."/>
            <person name="Cichocki N."/>
            <person name="Clum A."/>
            <person name="Copeland A."/>
            <person name="Hainaut M."/>
            <person name="Haridas S."/>
            <person name="Labutti K."/>
            <person name="Lindquist E."/>
            <person name="Lipzen A."/>
            <person name="Khouja H.-R."/>
            <person name="Murat C."/>
            <person name="Ohm R."/>
            <person name="Olson A."/>
            <person name="Spatafora J."/>
            <person name="Veneault-Fourrey C."/>
            <person name="Henrissat B."/>
            <person name="Grigoriev I."/>
            <person name="Martin F."/>
            <person name="Perotto S."/>
        </authorList>
    </citation>
    <scope>NUCLEOTIDE SEQUENCE [LARGE SCALE GENOMIC DNA]</scope>
    <source>
        <strain evidence="3 4">F</strain>
    </source>
</reference>
<dbReference type="AlphaFoldDB" id="A0A2J6QU46"/>
<dbReference type="EMBL" id="KZ613971">
    <property type="protein sequence ID" value="PMD29786.1"/>
    <property type="molecule type" value="Genomic_DNA"/>
</dbReference>
<name>A0A2J6QU46_HYAVF</name>
<evidence type="ECO:0000256" key="1">
    <source>
        <dbReference type="SAM" id="MobiDB-lite"/>
    </source>
</evidence>
<dbReference type="InterPro" id="IPR001623">
    <property type="entry name" value="DnaJ_domain"/>
</dbReference>
<dbReference type="Gene3D" id="1.10.287.110">
    <property type="entry name" value="DnaJ domain"/>
    <property type="match status" value="1"/>
</dbReference>
<evidence type="ECO:0000313" key="4">
    <source>
        <dbReference type="Proteomes" id="UP000235786"/>
    </source>
</evidence>
<dbReference type="Pfam" id="PF00226">
    <property type="entry name" value="DnaJ"/>
    <property type="match status" value="1"/>
</dbReference>
<feature type="region of interest" description="Disordered" evidence="1">
    <location>
        <begin position="67"/>
        <end position="108"/>
    </location>
</feature>
<feature type="compositionally biased region" description="Low complexity" evidence="1">
    <location>
        <begin position="91"/>
        <end position="104"/>
    </location>
</feature>
<protein>
    <submittedName>
        <fullName evidence="3">DnaJ-domain-containing protein</fullName>
    </submittedName>
</protein>
<accession>A0A2J6QU46</accession>
<dbReference type="InterPro" id="IPR050817">
    <property type="entry name" value="DjlA_DnaK_co-chaperone"/>
</dbReference>
<dbReference type="PRINTS" id="PR00625">
    <property type="entry name" value="JDOMAIN"/>
</dbReference>
<dbReference type="SMART" id="SM00271">
    <property type="entry name" value="DnaJ"/>
    <property type="match status" value="1"/>
</dbReference>
<proteinExistence type="predicted"/>
<gene>
    <name evidence="3" type="ORF">L207DRAFT_538502</name>
</gene>
<evidence type="ECO:0000259" key="2">
    <source>
        <dbReference type="PROSITE" id="PS50076"/>
    </source>
</evidence>
<dbReference type="PROSITE" id="PS50076">
    <property type="entry name" value="DNAJ_2"/>
    <property type="match status" value="1"/>
</dbReference>
<dbReference type="OrthoDB" id="442087at2759"/>
<feature type="domain" description="J" evidence="2">
    <location>
        <begin position="6"/>
        <end position="71"/>
    </location>
</feature>
<dbReference type="STRING" id="1149755.A0A2J6QU46"/>
<dbReference type="PANTHER" id="PTHR24074">
    <property type="entry name" value="CO-CHAPERONE PROTEIN DJLA"/>
    <property type="match status" value="1"/>
</dbReference>
<sequence length="144" mass="15969">MASTPDHYKVLGLKRNCTEDDITRAYQELVLLYHPAKNPGCKMSEEKIKEITTAYEILADPMKRRAYNAATSQLRPQARPFQPGNEQTPASSTGSVQSQTQSFSDSVTAPFLGPDQISRVFGGSYTSWVPRAFADEFIPGRGNH</sequence>
<dbReference type="CDD" id="cd06257">
    <property type="entry name" value="DnaJ"/>
    <property type="match status" value="1"/>
</dbReference>
<keyword evidence="4" id="KW-1185">Reference proteome</keyword>
<dbReference type="InterPro" id="IPR036869">
    <property type="entry name" value="J_dom_sf"/>
</dbReference>
<evidence type="ECO:0000313" key="3">
    <source>
        <dbReference type="EMBL" id="PMD29786.1"/>
    </source>
</evidence>
<dbReference type="SUPFAM" id="SSF46565">
    <property type="entry name" value="Chaperone J-domain"/>
    <property type="match status" value="1"/>
</dbReference>
<organism evidence="3 4">
    <name type="scientific">Hyaloscypha variabilis (strain UAMH 11265 / GT02V1 / F)</name>
    <name type="common">Meliniomyces variabilis</name>
    <dbReference type="NCBI Taxonomy" id="1149755"/>
    <lineage>
        <taxon>Eukaryota</taxon>
        <taxon>Fungi</taxon>
        <taxon>Dikarya</taxon>
        <taxon>Ascomycota</taxon>
        <taxon>Pezizomycotina</taxon>
        <taxon>Leotiomycetes</taxon>
        <taxon>Helotiales</taxon>
        <taxon>Hyaloscyphaceae</taxon>
        <taxon>Hyaloscypha</taxon>
        <taxon>Hyaloscypha variabilis</taxon>
    </lineage>
</organism>